<keyword evidence="3 7" id="KW-0812">Transmembrane</keyword>
<accession>A0A4Q0T378</accession>
<dbReference type="GO" id="GO:0016020">
    <property type="term" value="C:membrane"/>
    <property type="evidence" value="ECO:0007669"/>
    <property type="project" value="UniProtKB-SubCell"/>
</dbReference>
<evidence type="ECO:0000256" key="2">
    <source>
        <dbReference type="ARBA" id="ARBA00009773"/>
    </source>
</evidence>
<proteinExistence type="inferred from homology"/>
<feature type="transmembrane region" description="Helical" evidence="7">
    <location>
        <begin position="52"/>
        <end position="69"/>
    </location>
</feature>
<feature type="transmembrane region" description="Helical" evidence="7">
    <location>
        <begin position="81"/>
        <end position="109"/>
    </location>
</feature>
<dbReference type="AlphaFoldDB" id="A0A4Q0T378"/>
<comment type="caution">
    <text evidence="8">The sequence shown here is derived from an EMBL/GenBank/DDBJ whole genome shotgun (WGS) entry which is preliminary data.</text>
</comment>
<evidence type="ECO:0000256" key="5">
    <source>
        <dbReference type="ARBA" id="ARBA00023136"/>
    </source>
</evidence>
<protein>
    <submittedName>
        <fullName evidence="8">Transport protein</fullName>
    </submittedName>
</protein>
<dbReference type="Pfam" id="PF01594">
    <property type="entry name" value="AI-2E_transport"/>
    <property type="match status" value="1"/>
</dbReference>
<evidence type="ECO:0000256" key="7">
    <source>
        <dbReference type="SAM" id="Phobius"/>
    </source>
</evidence>
<evidence type="ECO:0000256" key="4">
    <source>
        <dbReference type="ARBA" id="ARBA00022989"/>
    </source>
</evidence>
<dbReference type="InterPro" id="IPR002549">
    <property type="entry name" value="AI-2E-like"/>
</dbReference>
<keyword evidence="9" id="KW-1185">Reference proteome</keyword>
<reference evidence="8 9" key="1">
    <citation type="submission" date="2018-11" db="EMBL/GenBank/DDBJ databases">
        <authorList>
            <person name="Mardanov A.V."/>
            <person name="Ravin N.V."/>
            <person name="Dedysh S.N."/>
        </authorList>
    </citation>
    <scope>NUCLEOTIDE SEQUENCE [LARGE SCALE GENOMIC DNA]</scope>
    <source>
        <strain evidence="8 9">AF10</strain>
    </source>
</reference>
<evidence type="ECO:0000256" key="1">
    <source>
        <dbReference type="ARBA" id="ARBA00004141"/>
    </source>
</evidence>
<feature type="transmembrane region" description="Helical" evidence="7">
    <location>
        <begin position="121"/>
        <end position="142"/>
    </location>
</feature>
<name>A0A4Q0T378_9BACT</name>
<evidence type="ECO:0000256" key="3">
    <source>
        <dbReference type="ARBA" id="ARBA00022692"/>
    </source>
</evidence>
<evidence type="ECO:0000313" key="9">
    <source>
        <dbReference type="Proteomes" id="UP000289437"/>
    </source>
</evidence>
<organism evidence="8 9">
    <name type="scientific">Granulicella sibirica</name>
    <dbReference type="NCBI Taxonomy" id="2479048"/>
    <lineage>
        <taxon>Bacteria</taxon>
        <taxon>Pseudomonadati</taxon>
        <taxon>Acidobacteriota</taxon>
        <taxon>Terriglobia</taxon>
        <taxon>Terriglobales</taxon>
        <taxon>Acidobacteriaceae</taxon>
        <taxon>Granulicella</taxon>
    </lineage>
</organism>
<feature type="compositionally biased region" description="Polar residues" evidence="6">
    <location>
        <begin position="1"/>
        <end position="16"/>
    </location>
</feature>
<dbReference type="EMBL" id="RDSM01000002">
    <property type="protein sequence ID" value="RXH56001.1"/>
    <property type="molecule type" value="Genomic_DNA"/>
</dbReference>
<keyword evidence="4 7" id="KW-1133">Transmembrane helix</keyword>
<evidence type="ECO:0000256" key="6">
    <source>
        <dbReference type="SAM" id="MobiDB-lite"/>
    </source>
</evidence>
<feature type="transmembrane region" description="Helical" evidence="7">
    <location>
        <begin position="154"/>
        <end position="182"/>
    </location>
</feature>
<feature type="region of interest" description="Disordered" evidence="6">
    <location>
        <begin position="1"/>
        <end position="38"/>
    </location>
</feature>
<comment type="similarity">
    <text evidence="2">Belongs to the autoinducer-2 exporter (AI-2E) (TC 2.A.86) family.</text>
</comment>
<sequence length="191" mass="20715">MESSDRPNPSDVTNKGGSVPPPSTGRFGPATEHHTDPMQAPFRTAGGALMNWWRAVTLDALIVGVLWFIGLEILRVPLAPLWAVLGALFQFIPAFGPMLALIGPVFSVAFSENHDIWDIGLVLGIYGIIAVLEGLVIGPYVLHRTTRVPWWASFLGPIVLGILIPPWGVIIAPPLLAILYAFRRPSPAKTR</sequence>
<reference evidence="9" key="2">
    <citation type="submission" date="2019-02" db="EMBL/GenBank/DDBJ databases">
        <title>Granulicella sibirica sp. nov., a psychrotolerant acidobacterium isolated from an organic soil layer in forested tundra, West Siberia.</title>
        <authorList>
            <person name="Oshkin I.Y."/>
            <person name="Kulichevskaya I.S."/>
            <person name="Rijpstra W.I.C."/>
            <person name="Sinninghe Damste J.S."/>
            <person name="Rakitin A.L."/>
            <person name="Ravin N.V."/>
            <person name="Dedysh S.N."/>
        </authorList>
    </citation>
    <scope>NUCLEOTIDE SEQUENCE [LARGE SCALE GENOMIC DNA]</scope>
    <source>
        <strain evidence="9">AF10</strain>
    </source>
</reference>
<dbReference type="Proteomes" id="UP000289437">
    <property type="component" value="Unassembled WGS sequence"/>
</dbReference>
<gene>
    <name evidence="8" type="ORF">GRAN_2858</name>
</gene>
<keyword evidence="5 7" id="KW-0472">Membrane</keyword>
<dbReference type="RefSeq" id="WP_241654569.1">
    <property type="nucleotide sequence ID" value="NZ_RDSM01000002.1"/>
</dbReference>
<comment type="subcellular location">
    <subcellularLocation>
        <location evidence="1">Membrane</location>
        <topology evidence="1">Multi-pass membrane protein</topology>
    </subcellularLocation>
</comment>
<evidence type="ECO:0000313" key="8">
    <source>
        <dbReference type="EMBL" id="RXH56001.1"/>
    </source>
</evidence>